<gene>
    <name evidence="1" type="ORF">METZ01_LOCUS176938</name>
</gene>
<accession>A0A382CDZ0</accession>
<dbReference type="EMBL" id="UINC01033972">
    <property type="protein sequence ID" value="SVB24084.1"/>
    <property type="molecule type" value="Genomic_DNA"/>
</dbReference>
<evidence type="ECO:0008006" key="2">
    <source>
        <dbReference type="Google" id="ProtNLM"/>
    </source>
</evidence>
<evidence type="ECO:0000313" key="1">
    <source>
        <dbReference type="EMBL" id="SVB24084.1"/>
    </source>
</evidence>
<dbReference type="PROSITE" id="PS51257">
    <property type="entry name" value="PROKAR_LIPOPROTEIN"/>
    <property type="match status" value="1"/>
</dbReference>
<reference evidence="1" key="1">
    <citation type="submission" date="2018-05" db="EMBL/GenBank/DDBJ databases">
        <authorList>
            <person name="Lanie J.A."/>
            <person name="Ng W.-L."/>
            <person name="Kazmierczak K.M."/>
            <person name="Andrzejewski T.M."/>
            <person name="Davidsen T.M."/>
            <person name="Wayne K.J."/>
            <person name="Tettelin H."/>
            <person name="Glass J.I."/>
            <person name="Rusch D."/>
            <person name="Podicherti R."/>
            <person name="Tsui H.-C.T."/>
            <person name="Winkler M.E."/>
        </authorList>
    </citation>
    <scope>NUCLEOTIDE SEQUENCE</scope>
</reference>
<protein>
    <recommendedName>
        <fullName evidence="2">Lipocalin-like domain-containing protein</fullName>
    </recommendedName>
</protein>
<organism evidence="1">
    <name type="scientific">marine metagenome</name>
    <dbReference type="NCBI Taxonomy" id="408172"/>
    <lineage>
        <taxon>unclassified sequences</taxon>
        <taxon>metagenomes</taxon>
        <taxon>ecological metagenomes</taxon>
    </lineage>
</organism>
<name>A0A382CDZ0_9ZZZZ</name>
<proteinExistence type="predicted"/>
<dbReference type="AlphaFoldDB" id="A0A382CDZ0"/>
<sequence>MKHLPLLLISLFLIMSCEEDEEEILGLVGSWNIASITNLDNRDCTVDTDSTVTDSTESDFGEYSGTMTFTDSTGAADYVFTFEFQEYCEMMGGTWSPMEGEENSCTVRFGSQSLEITETGFDEDICLGINEDVEEWPDATITWDPVTGDSKCNHNMTFEVYYTLDGSVYCEFDNKTAWVMADSLNTGSGEDVSCGSVEITKDSATITMPNDEDNECDIIELTK</sequence>